<keyword evidence="9" id="KW-0249">Electron transport</keyword>
<feature type="transmembrane region" description="Helical" evidence="16">
    <location>
        <begin position="141"/>
        <end position="160"/>
    </location>
</feature>
<keyword evidence="12 17" id="KW-0496">Mitochondrion</keyword>
<feature type="transmembrane region" description="Helical" evidence="16">
    <location>
        <begin position="52"/>
        <end position="74"/>
    </location>
</feature>
<keyword evidence="6" id="KW-0679">Respiratory chain</keyword>
<evidence type="ECO:0000256" key="16">
    <source>
        <dbReference type="SAM" id="Phobius"/>
    </source>
</evidence>
<dbReference type="PANTHER" id="PTHR11435">
    <property type="entry name" value="NADH UBIQUINONE OXIDOREDUCTASE SUBUNIT ND6"/>
    <property type="match status" value="1"/>
</dbReference>
<evidence type="ECO:0000256" key="14">
    <source>
        <dbReference type="ARBA" id="ARBA00031019"/>
    </source>
</evidence>
<geneLocation type="mitochondrion" evidence="17"/>
<keyword evidence="10 16" id="KW-1133">Transmembrane helix</keyword>
<evidence type="ECO:0000256" key="6">
    <source>
        <dbReference type="ARBA" id="ARBA00022660"/>
    </source>
</evidence>
<organism evidence="17">
    <name type="scientific">Polypsocus corruptus</name>
    <dbReference type="NCBI Taxonomy" id="239259"/>
    <lineage>
        <taxon>Eukaryota</taxon>
        <taxon>Metazoa</taxon>
        <taxon>Ecdysozoa</taxon>
        <taxon>Arthropoda</taxon>
        <taxon>Hexapoda</taxon>
        <taxon>Insecta</taxon>
        <taxon>Pterygota</taxon>
        <taxon>Neoptera</taxon>
        <taxon>Paraneoptera</taxon>
        <taxon>Psocodea</taxon>
        <taxon>Psocomorpha</taxon>
        <taxon>Caeciliusetae</taxon>
        <taxon>Amphipsocidae</taxon>
        <taxon>Polypsocus</taxon>
    </lineage>
</organism>
<evidence type="ECO:0000256" key="10">
    <source>
        <dbReference type="ARBA" id="ARBA00022989"/>
    </source>
</evidence>
<evidence type="ECO:0000256" key="4">
    <source>
        <dbReference type="ARBA" id="ARBA00021095"/>
    </source>
</evidence>
<feature type="transmembrane region" description="Helical" evidence="16">
    <location>
        <begin position="86"/>
        <end position="106"/>
    </location>
</feature>
<keyword evidence="5" id="KW-0813">Transport</keyword>
<protein>
    <recommendedName>
        <fullName evidence="4">NADH-ubiquinone oxidoreductase chain 6</fullName>
        <ecNumber evidence="3">7.1.1.2</ecNumber>
    </recommendedName>
    <alternativeName>
        <fullName evidence="14">NADH dehydrogenase subunit 6</fullName>
    </alternativeName>
</protein>
<keyword evidence="13 16" id="KW-0472">Membrane</keyword>
<name>A0A8K1ZG63_9NEOP</name>
<dbReference type="PANTHER" id="PTHR11435:SF1">
    <property type="entry name" value="NADH-UBIQUINONE OXIDOREDUCTASE CHAIN 6"/>
    <property type="match status" value="1"/>
</dbReference>
<evidence type="ECO:0000256" key="15">
    <source>
        <dbReference type="ARBA" id="ARBA00049551"/>
    </source>
</evidence>
<evidence type="ECO:0000256" key="13">
    <source>
        <dbReference type="ARBA" id="ARBA00023136"/>
    </source>
</evidence>
<evidence type="ECO:0000256" key="12">
    <source>
        <dbReference type="ARBA" id="ARBA00023128"/>
    </source>
</evidence>
<dbReference type="GO" id="GO:0008137">
    <property type="term" value="F:NADH dehydrogenase (ubiquinone) activity"/>
    <property type="evidence" value="ECO:0007669"/>
    <property type="project" value="UniProtKB-EC"/>
</dbReference>
<dbReference type="AlphaFoldDB" id="A0A8K1ZG63"/>
<keyword evidence="8" id="KW-1278">Translocase</keyword>
<keyword evidence="11" id="KW-0520">NAD</keyword>
<evidence type="ECO:0000313" key="17">
    <source>
        <dbReference type="EMBL" id="UGS80513.1"/>
    </source>
</evidence>
<evidence type="ECO:0000256" key="1">
    <source>
        <dbReference type="ARBA" id="ARBA00004225"/>
    </source>
</evidence>
<evidence type="ECO:0000256" key="3">
    <source>
        <dbReference type="ARBA" id="ARBA00012944"/>
    </source>
</evidence>
<keyword evidence="7 16" id="KW-0812">Transmembrane</keyword>
<comment type="subcellular location">
    <subcellularLocation>
        <location evidence="1">Mitochondrion membrane</location>
        <topology evidence="1">Multi-pass membrane protein</topology>
    </subcellularLocation>
</comment>
<dbReference type="InterPro" id="IPR050269">
    <property type="entry name" value="ComplexI_Subunit6"/>
</dbReference>
<proteinExistence type="inferred from homology"/>
<evidence type="ECO:0000256" key="7">
    <source>
        <dbReference type="ARBA" id="ARBA00022692"/>
    </source>
</evidence>
<dbReference type="EMBL" id="MZ274208">
    <property type="protein sequence ID" value="UGS80513.1"/>
    <property type="molecule type" value="Genomic_DNA"/>
</dbReference>
<sequence length="174" mass="20845">MFCIMTMMYLSFTSSLLFFYLTNPLTLGLTLIFHTIFLSLFMGKMMKSFWFIYLLMLVFIGGMLVLFIYVTSIFPNEKFLFNQFNLMNLLIMLILMIMPYLFYNLFFKFNLPLNSFKLILNCTENYLMMNSLKMFNSNTNILLIFMINYLFYCMIIVIKITNFSKGPLRQLNYV</sequence>
<dbReference type="EC" id="7.1.1.2" evidence="3"/>
<reference evidence="17" key="1">
    <citation type="submission" date="2021-05" db="EMBL/GenBank/DDBJ databases">
        <title>Mitochondrial genomes within bark lice (Insecta: Psocodea: Psocomorpha) reveal novel gene rearrangements containing phylogenetic signal.</title>
        <authorList>
            <person name="Saenz Manchola O.F."/>
            <person name="Virrueta Herrera S."/>
            <person name="D'alessio L.M."/>
            <person name="Yoshizawa K."/>
            <person name="Garcia Aldrete A.N."/>
            <person name="Johnson K.P."/>
        </authorList>
    </citation>
    <scope>NUCLEOTIDE SEQUENCE</scope>
</reference>
<dbReference type="GO" id="GO:0031966">
    <property type="term" value="C:mitochondrial membrane"/>
    <property type="evidence" value="ECO:0007669"/>
    <property type="project" value="UniProtKB-SubCell"/>
</dbReference>
<evidence type="ECO:0000256" key="11">
    <source>
        <dbReference type="ARBA" id="ARBA00023027"/>
    </source>
</evidence>
<gene>
    <name evidence="17" type="primary">ND6</name>
</gene>
<evidence type="ECO:0000256" key="5">
    <source>
        <dbReference type="ARBA" id="ARBA00022448"/>
    </source>
</evidence>
<accession>A0A8K1ZG63</accession>
<evidence type="ECO:0000256" key="9">
    <source>
        <dbReference type="ARBA" id="ARBA00022982"/>
    </source>
</evidence>
<evidence type="ECO:0000256" key="2">
    <source>
        <dbReference type="ARBA" id="ARBA00005698"/>
    </source>
</evidence>
<comment type="similarity">
    <text evidence="2">Belongs to the complex I subunit 6 family.</text>
</comment>
<evidence type="ECO:0000256" key="8">
    <source>
        <dbReference type="ARBA" id="ARBA00022967"/>
    </source>
</evidence>
<comment type="catalytic activity">
    <reaction evidence="15">
        <text>a ubiquinone + NADH + 5 H(+)(in) = a ubiquinol + NAD(+) + 4 H(+)(out)</text>
        <dbReference type="Rhea" id="RHEA:29091"/>
        <dbReference type="Rhea" id="RHEA-COMP:9565"/>
        <dbReference type="Rhea" id="RHEA-COMP:9566"/>
        <dbReference type="ChEBI" id="CHEBI:15378"/>
        <dbReference type="ChEBI" id="CHEBI:16389"/>
        <dbReference type="ChEBI" id="CHEBI:17976"/>
        <dbReference type="ChEBI" id="CHEBI:57540"/>
        <dbReference type="ChEBI" id="CHEBI:57945"/>
        <dbReference type="EC" id="7.1.1.2"/>
    </reaction>
</comment>